<evidence type="ECO:0000256" key="3">
    <source>
        <dbReference type="ARBA" id="ARBA00022946"/>
    </source>
</evidence>
<evidence type="ECO:0000313" key="8">
    <source>
        <dbReference type="Proteomes" id="UP000294823"/>
    </source>
</evidence>
<evidence type="ECO:0000256" key="6">
    <source>
        <dbReference type="ARBA" id="ARBA00040545"/>
    </source>
</evidence>
<keyword evidence="8" id="KW-1185">Reference proteome</keyword>
<dbReference type="PANTHER" id="PTHR43602">
    <property type="match status" value="1"/>
</dbReference>
<name>A0ABY2D6S0_9GAMM</name>
<dbReference type="Proteomes" id="UP000294823">
    <property type="component" value="Unassembled WGS sequence"/>
</dbReference>
<reference evidence="7 8" key="1">
    <citation type="submission" date="2019-03" db="EMBL/GenBank/DDBJ databases">
        <title>Halomonas marinisediminis sp. nov., a moderately halophilic bacterium isolated from the Bohai Gulf.</title>
        <authorList>
            <person name="Ji X."/>
        </authorList>
    </citation>
    <scope>NUCLEOTIDE SEQUENCE [LARGE SCALE GENOMIC DNA]</scope>
    <source>
        <strain evidence="7 8">204</strain>
    </source>
</reference>
<accession>A0ABY2D6S0</accession>
<comment type="similarity">
    <text evidence="1">Belongs to the enoyl-CoA hydratase/isomerase family.</text>
</comment>
<gene>
    <name evidence="7" type="ORF">E0702_10310</name>
</gene>
<dbReference type="EMBL" id="SLTR01000012">
    <property type="protein sequence ID" value="TDB02248.1"/>
    <property type="molecule type" value="Genomic_DNA"/>
</dbReference>
<dbReference type="CDD" id="cd06558">
    <property type="entry name" value="crotonase-like"/>
    <property type="match status" value="1"/>
</dbReference>
<evidence type="ECO:0000256" key="5">
    <source>
        <dbReference type="ARBA" id="ARBA00037410"/>
    </source>
</evidence>
<evidence type="ECO:0000256" key="2">
    <source>
        <dbReference type="ARBA" id="ARBA00022832"/>
    </source>
</evidence>
<evidence type="ECO:0000313" key="7">
    <source>
        <dbReference type="EMBL" id="TDB02248.1"/>
    </source>
</evidence>
<proteinExistence type="inferred from homology"/>
<keyword evidence="7" id="KW-0456">Lyase</keyword>
<dbReference type="InterPro" id="IPR029045">
    <property type="entry name" value="ClpP/crotonase-like_dom_sf"/>
</dbReference>
<sequence>MSETTPPVLRHDAEGVTTLTLNRPGSFNALSEEMLEALGTELEQLADDGAVRCVVLAAEGRAFCAGHDLKQMRAHGDDRDYFQALFTRCAKVMQAIVELPVPVIARVQGIATAAGCQLVASCDLAVAARSARFAVSGINAGLFCSTPAVALSRNVARKHAMEMLLTGEFIDADTARDWALINRVADDERLDEAVAELATSICAKSAVAVRTGKAMFQRQLRMPLDEAYTFAGDVMAGNMLAEDVAEGIDAFIEKRRPVWQDR</sequence>
<comment type="caution">
    <text evidence="7">The sequence shown here is derived from an EMBL/GenBank/DDBJ whole genome shotgun (WGS) entry which is preliminary data.</text>
</comment>
<dbReference type="InterPro" id="IPR052377">
    <property type="entry name" value="Mitochondrial_ECH-domain"/>
</dbReference>
<keyword evidence="4" id="KW-0443">Lipid metabolism</keyword>
<keyword evidence="2" id="KW-0276">Fatty acid metabolism</keyword>
<dbReference type="InterPro" id="IPR014748">
    <property type="entry name" value="Enoyl-CoA_hydra_C"/>
</dbReference>
<evidence type="ECO:0000256" key="1">
    <source>
        <dbReference type="ARBA" id="ARBA00005254"/>
    </source>
</evidence>
<dbReference type="InterPro" id="IPR001753">
    <property type="entry name" value="Enoyl-CoA_hydra/iso"/>
</dbReference>
<dbReference type="Pfam" id="PF00378">
    <property type="entry name" value="ECH_1"/>
    <property type="match status" value="1"/>
</dbReference>
<organism evidence="7 8">
    <name type="scientific">Halomonas marinisediminis</name>
    <dbReference type="NCBI Taxonomy" id="2546095"/>
    <lineage>
        <taxon>Bacteria</taxon>
        <taxon>Pseudomonadati</taxon>
        <taxon>Pseudomonadota</taxon>
        <taxon>Gammaproteobacteria</taxon>
        <taxon>Oceanospirillales</taxon>
        <taxon>Halomonadaceae</taxon>
        <taxon>Halomonas</taxon>
    </lineage>
</organism>
<protein>
    <recommendedName>
        <fullName evidence="6">Enoyl-CoA hydratase domain-containing protein 3, mitochondrial</fullName>
    </recommendedName>
</protein>
<dbReference type="Gene3D" id="1.10.12.10">
    <property type="entry name" value="Lyase 2-enoyl-coa Hydratase, Chain A, domain 2"/>
    <property type="match status" value="1"/>
</dbReference>
<dbReference type="GO" id="GO:0004300">
    <property type="term" value="F:enoyl-CoA hydratase activity"/>
    <property type="evidence" value="ECO:0007669"/>
    <property type="project" value="UniProtKB-EC"/>
</dbReference>
<keyword evidence="3" id="KW-0809">Transit peptide</keyword>
<dbReference type="RefSeq" id="WP_132043501.1">
    <property type="nucleotide sequence ID" value="NZ_SLTR01000012.1"/>
</dbReference>
<dbReference type="PANTHER" id="PTHR43602:SF1">
    <property type="entry name" value="ENOYL-COA HYDRATASE DOMAIN-CONTAINING PROTEIN 3, MITOCHONDRIAL"/>
    <property type="match status" value="1"/>
</dbReference>
<evidence type="ECO:0000256" key="4">
    <source>
        <dbReference type="ARBA" id="ARBA00023098"/>
    </source>
</evidence>
<dbReference type="Gene3D" id="3.90.226.10">
    <property type="entry name" value="2-enoyl-CoA Hydratase, Chain A, domain 1"/>
    <property type="match status" value="1"/>
</dbReference>
<dbReference type="SUPFAM" id="SSF52096">
    <property type="entry name" value="ClpP/crotonase"/>
    <property type="match status" value="1"/>
</dbReference>
<dbReference type="NCBIfam" id="NF006008">
    <property type="entry name" value="PRK08139.1"/>
    <property type="match status" value="1"/>
</dbReference>
<comment type="function">
    <text evidence="5">May play a role in fatty acid biosynthesis and insulin sensitivity.</text>
</comment>